<evidence type="ECO:0000259" key="15">
    <source>
        <dbReference type="Pfam" id="PF17837"/>
    </source>
</evidence>
<evidence type="ECO:0000256" key="4">
    <source>
        <dbReference type="ARBA" id="ARBA00011503"/>
    </source>
</evidence>
<evidence type="ECO:0000256" key="2">
    <source>
        <dbReference type="ARBA" id="ARBA00004993"/>
    </source>
</evidence>
<dbReference type="InterPro" id="IPR008278">
    <property type="entry name" value="4-PPantetheinyl_Trfase_dom"/>
</dbReference>
<feature type="binding site" evidence="12">
    <location>
        <position position="60"/>
    </location>
    <ligand>
        <name>CoA</name>
        <dbReference type="ChEBI" id="CHEBI:57287"/>
    </ligand>
</feature>
<dbReference type="GO" id="GO:0005886">
    <property type="term" value="C:plasma membrane"/>
    <property type="evidence" value="ECO:0007669"/>
    <property type="project" value="TreeGrafter"/>
</dbReference>
<dbReference type="GO" id="GO:0008897">
    <property type="term" value="F:holo-[acyl-carrier-protein] synthase activity"/>
    <property type="evidence" value="ECO:0007669"/>
    <property type="project" value="InterPro"/>
</dbReference>
<dbReference type="SUPFAM" id="SSF56214">
    <property type="entry name" value="4'-phosphopantetheinyl transferase"/>
    <property type="match status" value="1"/>
</dbReference>
<evidence type="ECO:0000256" key="5">
    <source>
        <dbReference type="ARBA" id="ARBA00019087"/>
    </source>
</evidence>
<comment type="catalytic activity">
    <reaction evidence="10">
        <text>apo-[aryl-carrier protein] + CoA = holo-[aryl-carrier protein] + adenosine 3',5'-bisphosphate + H(+)</text>
        <dbReference type="Rhea" id="RHEA:48404"/>
        <dbReference type="Rhea" id="RHEA-COMP:15903"/>
        <dbReference type="Rhea" id="RHEA-COMP:17557"/>
        <dbReference type="ChEBI" id="CHEBI:15378"/>
        <dbReference type="ChEBI" id="CHEBI:29999"/>
        <dbReference type="ChEBI" id="CHEBI:57287"/>
        <dbReference type="ChEBI" id="CHEBI:58343"/>
        <dbReference type="ChEBI" id="CHEBI:64479"/>
    </reaction>
</comment>
<evidence type="ECO:0000256" key="7">
    <source>
        <dbReference type="ARBA" id="ARBA00023191"/>
    </source>
</evidence>
<protein>
    <recommendedName>
        <fullName evidence="5">Enterobactin synthase component D</fullName>
    </recommendedName>
    <alternativeName>
        <fullName evidence="8">4'-phosphopantetheinyl transferase EntD</fullName>
    </alternativeName>
    <alternativeName>
        <fullName evidence="9">Enterochelin synthase D</fullName>
    </alternativeName>
</protein>
<dbReference type="Proteomes" id="UP000243413">
    <property type="component" value="Chromosome I"/>
</dbReference>
<dbReference type="Pfam" id="PF01648">
    <property type="entry name" value="ACPS"/>
    <property type="match status" value="1"/>
</dbReference>
<dbReference type="GO" id="GO:0009239">
    <property type="term" value="P:enterobactin biosynthetic process"/>
    <property type="evidence" value="ECO:0007669"/>
    <property type="project" value="UniProtKB-UniPathway"/>
</dbReference>
<evidence type="ECO:0000256" key="12">
    <source>
        <dbReference type="PIRSR" id="PIRSR603542-1"/>
    </source>
</evidence>
<keyword evidence="7" id="KW-0259">Enterobactin biosynthesis</keyword>
<sequence length="226" mass="24489">MLNSFVTERFVLNLQGVQIHALRFAREHYCPALFVEAQLPLPQSVERSVAKRQAEFLAGRLAARSALAGLSIDQPVDIGESRAPLWPAGAQGSISHSAELALCVVRPAQGGGLGVDLESLLEAALAEQLWPGIVTAQEAQLLRQSGNFAQQLTLVFSAKESLFKALYPQVGRYFDFLDAEVLALQPQQQQLQLVLRQSLSPALPAGSCFTLHWLPLGNQLLTLLAG</sequence>
<feature type="binding site" evidence="13">
    <location>
        <position position="118"/>
    </location>
    <ligand>
        <name>Mg(2+)</name>
        <dbReference type="ChEBI" id="CHEBI:18420"/>
    </ligand>
</feature>
<dbReference type="InterPro" id="IPR003542">
    <property type="entry name" value="Enbac_synth_compD-like"/>
</dbReference>
<feature type="binding site" evidence="12">
    <location>
        <position position="52"/>
    </location>
    <ligand>
        <name>CoA</name>
        <dbReference type="ChEBI" id="CHEBI:57287"/>
    </ligand>
</feature>
<comment type="pathway">
    <text evidence="2">Siderophore biosynthesis; enterobactin biosynthesis.</text>
</comment>
<evidence type="ECO:0000259" key="14">
    <source>
        <dbReference type="Pfam" id="PF01648"/>
    </source>
</evidence>
<feature type="binding site" evidence="13">
    <location>
        <position position="116"/>
    </location>
    <ligand>
        <name>Mg(2+)</name>
        <dbReference type="ChEBI" id="CHEBI:18420"/>
    </ligand>
</feature>
<dbReference type="GO" id="GO:0000287">
    <property type="term" value="F:magnesium ion binding"/>
    <property type="evidence" value="ECO:0007669"/>
    <property type="project" value="InterPro"/>
</dbReference>
<evidence type="ECO:0000256" key="1">
    <source>
        <dbReference type="ARBA" id="ARBA00003937"/>
    </source>
</evidence>
<dbReference type="InterPro" id="IPR041354">
    <property type="entry name" value="4PPT_N"/>
</dbReference>
<feature type="domain" description="4'-phosphopantetheinyl transferase N-terminal" evidence="15">
    <location>
        <begin position="44"/>
        <end position="105"/>
    </location>
</feature>
<reference evidence="17" key="1">
    <citation type="submission" date="2016-10" db="EMBL/GenBank/DDBJ databases">
        <authorList>
            <person name="Varghese N."/>
            <person name="Submissions S."/>
        </authorList>
    </citation>
    <scope>NUCLEOTIDE SEQUENCE [LARGE SCALE GENOMIC DNA]</scope>
    <source>
        <strain evidence="17">JCM 14963</strain>
    </source>
</reference>
<dbReference type="Gene3D" id="3.90.470.20">
    <property type="entry name" value="4'-phosphopantetheinyl transferase domain"/>
    <property type="match status" value="1"/>
</dbReference>
<dbReference type="UniPathway" id="UPA00017"/>
<feature type="binding site" evidence="12">
    <location>
        <position position="116"/>
    </location>
    <ligand>
        <name>CoA</name>
        <dbReference type="ChEBI" id="CHEBI:57287"/>
    </ligand>
</feature>
<comment type="cofactor">
    <cofactor evidence="13">
        <name>Mg(2+)</name>
        <dbReference type="ChEBI" id="CHEBI:18420"/>
    </cofactor>
</comment>
<name>A0A1H1UHH2_9GAMM</name>
<dbReference type="OrthoDB" id="8210607at2"/>
<dbReference type="PANTHER" id="PTHR38096:SF1">
    <property type="entry name" value="ENTEROBACTIN SYNTHASE COMPONENT D"/>
    <property type="match status" value="1"/>
</dbReference>
<evidence type="ECO:0000313" key="16">
    <source>
        <dbReference type="EMBL" id="SDS71646.1"/>
    </source>
</evidence>
<keyword evidence="13" id="KW-0479">Metal-binding</keyword>
<proteinExistence type="inferred from homology"/>
<evidence type="ECO:0000313" key="17">
    <source>
        <dbReference type="Proteomes" id="UP000243413"/>
    </source>
</evidence>
<evidence type="ECO:0000256" key="10">
    <source>
        <dbReference type="ARBA" id="ARBA00049176"/>
    </source>
</evidence>
<dbReference type="PANTHER" id="PTHR38096">
    <property type="entry name" value="ENTEROBACTIN SYNTHASE COMPONENT D"/>
    <property type="match status" value="1"/>
</dbReference>
<feature type="domain" description="4'-phosphopantetheinyl transferase" evidence="14">
    <location>
        <begin position="112"/>
        <end position="197"/>
    </location>
</feature>
<organism evidence="16 17">
    <name type="scientific">Halopseudomonas sabulinigri</name>
    <dbReference type="NCBI Taxonomy" id="472181"/>
    <lineage>
        <taxon>Bacteria</taxon>
        <taxon>Pseudomonadati</taxon>
        <taxon>Pseudomonadota</taxon>
        <taxon>Gammaproteobacteria</taxon>
        <taxon>Pseudomonadales</taxon>
        <taxon>Pseudomonadaceae</taxon>
        <taxon>Halopseudomonas</taxon>
    </lineage>
</organism>
<dbReference type="GO" id="GO:0009366">
    <property type="term" value="C:enterobactin synthetase complex"/>
    <property type="evidence" value="ECO:0007669"/>
    <property type="project" value="InterPro"/>
</dbReference>
<evidence type="ECO:0000256" key="9">
    <source>
        <dbReference type="ARBA" id="ARBA00031996"/>
    </source>
</evidence>
<evidence type="ECO:0000256" key="8">
    <source>
        <dbReference type="ARBA" id="ARBA00029894"/>
    </source>
</evidence>
<dbReference type="RefSeq" id="WP_157719363.1">
    <property type="nucleotide sequence ID" value="NZ_LT629763.1"/>
</dbReference>
<evidence type="ECO:0000256" key="6">
    <source>
        <dbReference type="ARBA" id="ARBA00022679"/>
    </source>
</evidence>
<dbReference type="EMBL" id="LT629763">
    <property type="protein sequence ID" value="SDS71646.1"/>
    <property type="molecule type" value="Genomic_DNA"/>
</dbReference>
<evidence type="ECO:0000256" key="13">
    <source>
        <dbReference type="PIRSR" id="PIRSR603542-2"/>
    </source>
</evidence>
<dbReference type="STRING" id="472181.SAMN05216271_2553"/>
<feature type="binding site" evidence="12">
    <location>
        <position position="164"/>
    </location>
    <ligand>
        <name>CoA</name>
        <dbReference type="ChEBI" id="CHEBI:57287"/>
    </ligand>
</feature>
<dbReference type="Pfam" id="PF17837">
    <property type="entry name" value="4PPT_N"/>
    <property type="match status" value="1"/>
</dbReference>
<gene>
    <name evidence="16" type="ORF">SAMN05216271_2553</name>
</gene>
<evidence type="ECO:0000256" key="11">
    <source>
        <dbReference type="ARBA" id="ARBA00049191"/>
    </source>
</evidence>
<evidence type="ECO:0000256" key="3">
    <source>
        <dbReference type="ARBA" id="ARBA00008342"/>
    </source>
</evidence>
<comment type="subunit">
    <text evidence="4">EntB, EntD, EntE, and EntF form a multienzyme complex called enterobactin synthase.</text>
</comment>
<feature type="binding site" evidence="12">
    <location>
        <position position="160"/>
    </location>
    <ligand>
        <name>CoA</name>
        <dbReference type="ChEBI" id="CHEBI:57287"/>
    </ligand>
</feature>
<comment type="similarity">
    <text evidence="3">Belongs to the P-Pant transferase superfamily. EntD family.</text>
</comment>
<dbReference type="AlphaFoldDB" id="A0A1H1UHH2"/>
<keyword evidence="13" id="KW-0460">Magnesium</keyword>
<dbReference type="InterPro" id="IPR037143">
    <property type="entry name" value="4-PPantetheinyl_Trfase_dom_sf"/>
</dbReference>
<keyword evidence="6" id="KW-0808">Transferase</keyword>
<feature type="binding site" evidence="12">
    <location>
        <begin position="95"/>
        <end position="96"/>
    </location>
    <ligand>
        <name>CoA</name>
        <dbReference type="ChEBI" id="CHEBI:57287"/>
    </ligand>
</feature>
<comment type="catalytic activity">
    <reaction evidence="11">
        <text>apo-[peptidyl-carrier protein] + CoA = holo-[peptidyl-carrier protein] + adenosine 3',5'-bisphosphate + H(+)</text>
        <dbReference type="Rhea" id="RHEA:46228"/>
        <dbReference type="Rhea" id="RHEA-COMP:11479"/>
        <dbReference type="Rhea" id="RHEA-COMP:11480"/>
        <dbReference type="ChEBI" id="CHEBI:15378"/>
        <dbReference type="ChEBI" id="CHEBI:29999"/>
        <dbReference type="ChEBI" id="CHEBI:57287"/>
        <dbReference type="ChEBI" id="CHEBI:58343"/>
        <dbReference type="ChEBI" id="CHEBI:64479"/>
    </reaction>
</comment>
<accession>A0A1H1UHH2</accession>
<comment type="function">
    <text evidence="1">Involved in the biosynthesis of the siderophore enterobactin (enterochelin), which is a macrocyclic trimeric lactone of N-(2,3-dihydroxybenzoyl)-serine. The serine trilactone serves as a scaffolding for the three catechol functionalities that provide hexadentate coordination for the tightly ligated iron(2+) atoms. Plays an essential role in the assembly of the enterobactin by catalyzing the transfer of the 4'-phosphopantetheine (Ppant) moiety from coenzyme A to the apo-domains of both EntB (ArCP domain) and EntF (PCP domain) to yield their holo-forms which make them competent for the activation of 2,3-dihydroxybenzoate (DHB) and L-serine, respectively.</text>
</comment>
<dbReference type="PRINTS" id="PR01399">
    <property type="entry name" value="ENTSNTHTASED"/>
</dbReference>